<proteinExistence type="predicted"/>
<dbReference type="InterPro" id="IPR027443">
    <property type="entry name" value="IPNS-like_sf"/>
</dbReference>
<gene>
    <name evidence="1" type="ORF">Clacol_006727</name>
</gene>
<dbReference type="EMBL" id="BPWL01000007">
    <property type="protein sequence ID" value="GJJ12485.1"/>
    <property type="molecule type" value="Genomic_DNA"/>
</dbReference>
<keyword evidence="2" id="KW-1185">Reference proteome</keyword>
<evidence type="ECO:0000313" key="1">
    <source>
        <dbReference type="EMBL" id="GJJ12485.1"/>
    </source>
</evidence>
<evidence type="ECO:0000313" key="2">
    <source>
        <dbReference type="Proteomes" id="UP001050691"/>
    </source>
</evidence>
<dbReference type="AlphaFoldDB" id="A0AAV5AHX7"/>
<name>A0AAV5AHX7_9AGAM</name>
<comment type="caution">
    <text evidence="1">The sequence shown here is derived from an EMBL/GenBank/DDBJ whole genome shotgun (WGS) entry which is preliminary data.</text>
</comment>
<reference evidence="1" key="1">
    <citation type="submission" date="2021-10" db="EMBL/GenBank/DDBJ databases">
        <title>De novo Genome Assembly of Clathrus columnatus (Basidiomycota, Fungi) Using Illumina and Nanopore Sequence Data.</title>
        <authorList>
            <person name="Ogiso-Tanaka E."/>
            <person name="Itagaki H."/>
            <person name="Hosoya T."/>
            <person name="Hosaka K."/>
        </authorList>
    </citation>
    <scope>NUCLEOTIDE SEQUENCE</scope>
    <source>
        <strain evidence="1">MO-923</strain>
    </source>
</reference>
<dbReference type="Proteomes" id="UP001050691">
    <property type="component" value="Unassembled WGS sequence"/>
</dbReference>
<sequence length="328" mass="36344">MGETTFHGQDIPPFPDDVPTHPLLVIDYEKLKQGEKLEKVSRASSIHCAAGSLKNHNVDIQPMWEMGEATMALPLDVKMNFEQGDGGRSFGYKAAGTTNTDEHGSLDTVEFINVSKDDALAWPKIVHREYPITVTTRMSSIKKFIQESDAVLRTMLDIMSEYLDLPVNTLRDRHVFGNHSGSECRVIRNPPKRVPGDQVALGAHTDFGSLVGFQYKSNERFLSNPSAQSFLHHNIIGGLQVLNVASKGWEYVKNKRPHATAVMEPLTESPLVASSVAAKPIHIDKGVTAGEWFNRRVKYQRAANRTGPEAWRASRGTENARLELASAS</sequence>
<dbReference type="SUPFAM" id="SSF51197">
    <property type="entry name" value="Clavaminate synthase-like"/>
    <property type="match status" value="1"/>
</dbReference>
<accession>A0AAV5AHX7</accession>
<protein>
    <recommendedName>
        <fullName evidence="3">Clavaminate synthase-like protein</fullName>
    </recommendedName>
</protein>
<organism evidence="1 2">
    <name type="scientific">Clathrus columnatus</name>
    <dbReference type="NCBI Taxonomy" id="1419009"/>
    <lineage>
        <taxon>Eukaryota</taxon>
        <taxon>Fungi</taxon>
        <taxon>Dikarya</taxon>
        <taxon>Basidiomycota</taxon>
        <taxon>Agaricomycotina</taxon>
        <taxon>Agaricomycetes</taxon>
        <taxon>Phallomycetidae</taxon>
        <taxon>Phallales</taxon>
        <taxon>Clathraceae</taxon>
        <taxon>Clathrus</taxon>
    </lineage>
</organism>
<dbReference type="Gene3D" id="2.60.120.330">
    <property type="entry name" value="B-lactam Antibiotic, Isopenicillin N Synthase, Chain"/>
    <property type="match status" value="1"/>
</dbReference>
<evidence type="ECO:0008006" key="3">
    <source>
        <dbReference type="Google" id="ProtNLM"/>
    </source>
</evidence>